<proteinExistence type="predicted"/>
<dbReference type="OMA" id="HIWPPSS"/>
<dbReference type="GO" id="GO:0044550">
    <property type="term" value="P:secondary metabolite biosynthetic process"/>
    <property type="evidence" value="ECO:0007669"/>
    <property type="project" value="TreeGrafter"/>
</dbReference>
<evidence type="ECO:0000313" key="5">
    <source>
        <dbReference type="Proteomes" id="UP000002258"/>
    </source>
</evidence>
<comment type="caution">
    <text evidence="4">The sequence shown here is derived from an EMBL/GenBank/DDBJ whole genome shotgun (WGS) entry which is preliminary data.</text>
</comment>
<dbReference type="InterPro" id="IPR036188">
    <property type="entry name" value="FAD/NAD-bd_sf"/>
</dbReference>
<evidence type="ECO:0000256" key="1">
    <source>
        <dbReference type="ARBA" id="ARBA00022630"/>
    </source>
</evidence>
<keyword evidence="3" id="KW-0560">Oxidoreductase</keyword>
<name>A3GH97_PICST</name>
<dbReference type="InterPro" id="IPR051104">
    <property type="entry name" value="FAD_monoxygenase"/>
</dbReference>
<accession>A3GH97</accession>
<dbReference type="KEGG" id="pic:PICST_28907"/>
<dbReference type="SUPFAM" id="SSF51905">
    <property type="entry name" value="FAD/NAD(P)-binding domain"/>
    <property type="match status" value="1"/>
</dbReference>
<dbReference type="Gene3D" id="3.50.50.60">
    <property type="entry name" value="FAD/NAD(P)-binding domain"/>
    <property type="match status" value="1"/>
</dbReference>
<keyword evidence="4" id="KW-0503">Monooxygenase</keyword>
<dbReference type="HOGENOM" id="CLU_009665_6_4_1"/>
<organism evidence="4 5">
    <name type="scientific">Scheffersomyces stipitis (strain ATCC 58785 / CBS 6054 / NBRC 10063 / NRRL Y-11545)</name>
    <name type="common">Yeast</name>
    <name type="synonym">Pichia stipitis</name>
    <dbReference type="NCBI Taxonomy" id="322104"/>
    <lineage>
        <taxon>Eukaryota</taxon>
        <taxon>Fungi</taxon>
        <taxon>Dikarya</taxon>
        <taxon>Ascomycota</taxon>
        <taxon>Saccharomycotina</taxon>
        <taxon>Pichiomycetes</taxon>
        <taxon>Debaryomycetaceae</taxon>
        <taxon>Scheffersomyces</taxon>
    </lineage>
</organism>
<dbReference type="PANTHER" id="PTHR46720:SF3">
    <property type="entry name" value="FAD-BINDING DOMAIN-CONTAINING PROTEIN-RELATED"/>
    <property type="match status" value="1"/>
</dbReference>
<reference evidence="4 5" key="1">
    <citation type="journal article" date="2007" name="Nat. Biotechnol.">
        <title>Genome sequence of the lignocellulose-bioconverting and xylose-fermenting yeast Pichia stipitis.</title>
        <authorList>
            <person name="Jeffries T.W."/>
            <person name="Grigoriev I.V."/>
            <person name="Grimwood J."/>
            <person name="Laplaza J.M."/>
            <person name="Aerts A."/>
            <person name="Salamov A."/>
            <person name="Schmutz J."/>
            <person name="Lindquist E."/>
            <person name="Dehal P."/>
            <person name="Shapiro H."/>
            <person name="Jin Y.S."/>
            <person name="Passoth V."/>
            <person name="Richardson P.M."/>
        </authorList>
    </citation>
    <scope>NUCLEOTIDE SEQUENCE [LARGE SCALE GENOMIC DNA]</scope>
    <source>
        <strain evidence="5">ATCC 58785 / CBS 6054 / NBRC 10063 / NRRL Y-11545</strain>
    </source>
</reference>
<sequence>MTAGEEPFDIAVIGSGLAGTFATIALSHLPNVKITSYEKTDAPKEVGAWISLTNATFDVLSNFVDINSLNRIAFKGDTNNEYLTRHWKTGEVIFRQPTFNRPRPFVEARTHRIPLHDLLLSYVPPDVIHYSHDVKNLSLQSDGTIINFTDGTSSRKHDLVVVADGIYSRIRRQFYPDGKIKYKGLVAYRSVFPASLVSHLEVKEDTSVWVKDGTVIFLSRLGLDQYGIVAILSEPESTASQLSWDKSTGNWGKHRLVEHFAEWDPYINDVIKSIPEIRAYPLEQAPWLSNLVIEDKIVFIGDAGHPTSGIYGSGASFGFSDVWALYRALQETSSNYWIKNNTPTFKYNAKLALFLFNETRRYFLQRVEQQVSIDSQVKRENLTEIDDKEWTDRYLIVRAGGDWIRSHNVELEFQKVRDQYLNLLQKNVTSFKTSGKGLSTLDLPKL</sequence>
<dbReference type="Proteomes" id="UP000002258">
    <property type="component" value="Chromosome 1"/>
</dbReference>
<dbReference type="PRINTS" id="PR00420">
    <property type="entry name" value="RNGMNOXGNASE"/>
</dbReference>
<keyword evidence="2" id="KW-0274">FAD</keyword>
<evidence type="ECO:0000313" key="4">
    <source>
        <dbReference type="EMBL" id="EAZ62777.1"/>
    </source>
</evidence>
<dbReference type="GeneID" id="4851646"/>
<dbReference type="EMBL" id="AAVQ01000002">
    <property type="protein sequence ID" value="EAZ62777.1"/>
    <property type="molecule type" value="Genomic_DNA"/>
</dbReference>
<dbReference type="STRING" id="322104.A3GH97"/>
<dbReference type="RefSeq" id="XP_001386800.1">
    <property type="nucleotide sequence ID" value="XM_001386763.1"/>
</dbReference>
<gene>
    <name evidence="4" type="primary">NHG4</name>
    <name evidence="4" type="ORF">PICST_28907</name>
</gene>
<evidence type="ECO:0000256" key="3">
    <source>
        <dbReference type="ARBA" id="ARBA00023002"/>
    </source>
</evidence>
<keyword evidence="1" id="KW-0285">Flavoprotein</keyword>
<dbReference type="PANTHER" id="PTHR46720">
    <property type="entry name" value="HYDROXYLASE, PUTATIVE (AFU_ORTHOLOGUE AFUA_3G01460)-RELATED"/>
    <property type="match status" value="1"/>
</dbReference>
<dbReference type="AlphaFoldDB" id="A3GH97"/>
<dbReference type="InParanoid" id="A3GH97"/>
<dbReference type="eggNOG" id="ENOG502RSIP">
    <property type="taxonomic scope" value="Eukaryota"/>
</dbReference>
<dbReference type="OrthoDB" id="9993796at2759"/>
<protein>
    <submittedName>
        <fullName evidence="4">Salicylate hydroxylase (Salicylate 1-monooxygenase)</fullName>
    </submittedName>
</protein>
<keyword evidence="5" id="KW-1185">Reference proteome</keyword>
<dbReference type="GO" id="GO:0004497">
    <property type="term" value="F:monooxygenase activity"/>
    <property type="evidence" value="ECO:0007669"/>
    <property type="project" value="UniProtKB-KW"/>
</dbReference>
<evidence type="ECO:0000256" key="2">
    <source>
        <dbReference type="ARBA" id="ARBA00022827"/>
    </source>
</evidence>